<keyword evidence="6" id="KW-1185">Reference proteome</keyword>
<dbReference type="PANTHER" id="PTHR45777">
    <property type="entry name" value="METHIONINE AMINOPEPTIDASE 2"/>
    <property type="match status" value="1"/>
</dbReference>
<keyword evidence="3" id="KW-0378">Hydrolase</keyword>
<evidence type="ECO:0000313" key="6">
    <source>
        <dbReference type="Proteomes" id="UP000789405"/>
    </source>
</evidence>
<keyword evidence="1" id="KW-0031">Aminopeptidase</keyword>
<organism evidence="5 6">
    <name type="scientific">Dentiscutata erythropus</name>
    <dbReference type="NCBI Taxonomy" id="1348616"/>
    <lineage>
        <taxon>Eukaryota</taxon>
        <taxon>Fungi</taxon>
        <taxon>Fungi incertae sedis</taxon>
        <taxon>Mucoromycota</taxon>
        <taxon>Glomeromycotina</taxon>
        <taxon>Glomeromycetes</taxon>
        <taxon>Diversisporales</taxon>
        <taxon>Gigasporaceae</taxon>
        <taxon>Dentiscutata</taxon>
    </lineage>
</organism>
<protein>
    <submittedName>
        <fullName evidence="5">3372_t:CDS:1</fullName>
    </submittedName>
</protein>
<dbReference type="GO" id="GO:0004177">
    <property type="term" value="F:aminopeptidase activity"/>
    <property type="evidence" value="ECO:0007669"/>
    <property type="project" value="UniProtKB-KW"/>
</dbReference>
<dbReference type="EMBL" id="CAJVPY010001352">
    <property type="protein sequence ID" value="CAG8518136.1"/>
    <property type="molecule type" value="Genomic_DNA"/>
</dbReference>
<dbReference type="InterPro" id="IPR036005">
    <property type="entry name" value="Creatinase/aminopeptidase-like"/>
</dbReference>
<dbReference type="GO" id="GO:0008235">
    <property type="term" value="F:metalloexopeptidase activity"/>
    <property type="evidence" value="ECO:0007669"/>
    <property type="project" value="TreeGrafter"/>
</dbReference>
<evidence type="ECO:0000256" key="1">
    <source>
        <dbReference type="ARBA" id="ARBA00022438"/>
    </source>
</evidence>
<sequence>MLKEGQIVAAEGEEVEEVDSTDAAKEESTLEKEDLPHKNGKINGEDENDEEEEEGEGEAATGETANSTETVGSTIIQQTEPPSIPVSKFFPDSKYPEGEICEYKNDNLNRITNEEKRYLDRMHFDDFNDIRRAAEVHRQVRKYAQKAIKPGMTMIEICEMIENGTRTLVEENGLEADILETRLLHSVVVRIS</sequence>
<dbReference type="AlphaFoldDB" id="A0A9N9A3V4"/>
<accession>A0A9N9A3V4</accession>
<evidence type="ECO:0000256" key="4">
    <source>
        <dbReference type="SAM" id="MobiDB-lite"/>
    </source>
</evidence>
<proteinExistence type="predicted"/>
<name>A0A9N9A3V4_9GLOM</name>
<evidence type="ECO:0000256" key="3">
    <source>
        <dbReference type="ARBA" id="ARBA00022801"/>
    </source>
</evidence>
<dbReference type="GO" id="GO:0006508">
    <property type="term" value="P:proteolysis"/>
    <property type="evidence" value="ECO:0007669"/>
    <property type="project" value="UniProtKB-KW"/>
</dbReference>
<feature type="region of interest" description="Disordered" evidence="4">
    <location>
        <begin position="1"/>
        <end position="70"/>
    </location>
</feature>
<feature type="compositionally biased region" description="Low complexity" evidence="4">
    <location>
        <begin position="58"/>
        <end position="70"/>
    </location>
</feature>
<dbReference type="OrthoDB" id="7848262at2759"/>
<dbReference type="InterPro" id="IPR050247">
    <property type="entry name" value="Met_Aminopeptidase_Type2"/>
</dbReference>
<dbReference type="PANTHER" id="PTHR45777:SF2">
    <property type="entry name" value="METHIONINE AMINOPEPTIDASE 2"/>
    <property type="match status" value="1"/>
</dbReference>
<dbReference type="Proteomes" id="UP000789405">
    <property type="component" value="Unassembled WGS sequence"/>
</dbReference>
<dbReference type="GO" id="GO:0005737">
    <property type="term" value="C:cytoplasm"/>
    <property type="evidence" value="ECO:0007669"/>
    <property type="project" value="TreeGrafter"/>
</dbReference>
<comment type="caution">
    <text evidence="5">The sequence shown here is derived from an EMBL/GenBank/DDBJ whole genome shotgun (WGS) entry which is preliminary data.</text>
</comment>
<feature type="compositionally biased region" description="Acidic residues" evidence="4">
    <location>
        <begin position="45"/>
        <end position="57"/>
    </location>
</feature>
<feature type="compositionally biased region" description="Acidic residues" evidence="4">
    <location>
        <begin position="11"/>
        <end position="20"/>
    </location>
</feature>
<feature type="compositionally biased region" description="Basic and acidic residues" evidence="4">
    <location>
        <begin position="22"/>
        <end position="37"/>
    </location>
</feature>
<reference evidence="5" key="1">
    <citation type="submission" date="2021-06" db="EMBL/GenBank/DDBJ databases">
        <authorList>
            <person name="Kallberg Y."/>
            <person name="Tangrot J."/>
            <person name="Rosling A."/>
        </authorList>
    </citation>
    <scope>NUCLEOTIDE SEQUENCE</scope>
    <source>
        <strain evidence="5">MA453B</strain>
    </source>
</reference>
<dbReference type="SUPFAM" id="SSF55920">
    <property type="entry name" value="Creatinase/aminopeptidase"/>
    <property type="match status" value="1"/>
</dbReference>
<evidence type="ECO:0000256" key="2">
    <source>
        <dbReference type="ARBA" id="ARBA00022670"/>
    </source>
</evidence>
<gene>
    <name evidence="5" type="ORF">DERYTH_LOCUS3732</name>
</gene>
<evidence type="ECO:0000313" key="5">
    <source>
        <dbReference type="EMBL" id="CAG8518136.1"/>
    </source>
</evidence>
<keyword evidence="2" id="KW-0645">Protease</keyword>
<dbReference type="Gene3D" id="3.90.230.10">
    <property type="entry name" value="Creatinase/methionine aminopeptidase superfamily"/>
    <property type="match status" value="1"/>
</dbReference>